<feature type="transmembrane region" description="Helical" evidence="1">
    <location>
        <begin position="167"/>
        <end position="185"/>
    </location>
</feature>
<feature type="transmembrane region" description="Helical" evidence="1">
    <location>
        <begin position="135"/>
        <end position="161"/>
    </location>
</feature>
<dbReference type="Proteomes" id="UP000254150">
    <property type="component" value="Unassembled WGS sequence"/>
</dbReference>
<dbReference type="EMBL" id="UHID01000006">
    <property type="protein sequence ID" value="SUP57183.1"/>
    <property type="molecule type" value="Genomic_DNA"/>
</dbReference>
<feature type="transmembrane region" description="Helical" evidence="1">
    <location>
        <begin position="247"/>
        <end position="268"/>
    </location>
</feature>
<organism evidence="2 3">
    <name type="scientific">Streptomyces griseus</name>
    <dbReference type="NCBI Taxonomy" id="1911"/>
    <lineage>
        <taxon>Bacteria</taxon>
        <taxon>Bacillati</taxon>
        <taxon>Actinomycetota</taxon>
        <taxon>Actinomycetes</taxon>
        <taxon>Kitasatosporales</taxon>
        <taxon>Streptomycetaceae</taxon>
        <taxon>Streptomyces</taxon>
    </lineage>
</organism>
<sequence>MSTAVLPTAAGTGPLTGTGTLLRLALRRDRLLIPLWLLGIGGLLAAGPPGLAALYSTATERAQAATSMSGNSSLRALYGPVLDDSLGALVVWRYGVVAAVLTAVLSLLLVVRHTRDEEESGRQEMLSAAVVGRRAPLTAALLTAVTANLAVALVATAALAGEGLRGALAHGLALGATGLLFAAVAATTAQLTGNARLARGLAAAVLGAAFVARAGGDAARDDGSSPLSWASPLGWAQNIRPFAGERWWVLALYAAATLALAGLAHTLAARRDLGAGLLPARPGAPEGRLATPAALAWRLQRGTLLGWTLAFAPAAVLFGSLADGAAALLGDDASTREILHRLGGEQALTDAFLAAMTGVFGLLAALYAVAAVLRLHAEETGHRAEPLLGHPVGRLRWAAGHLLTALAGPAALLATAACGLALGHGRGLPALLLACLVQLPAVWVLAAAAFTLYAVRPRAAPAGWALVTLCLLIGWVGPVLDLPARAMDLSPFTHVPKLPGPDPHWPPVAVLVAVAAGLLVLGLARLRARDLAT</sequence>
<feature type="transmembrane region" description="Helical" evidence="1">
    <location>
        <begin position="504"/>
        <end position="524"/>
    </location>
</feature>
<feature type="transmembrane region" description="Helical" evidence="1">
    <location>
        <begin position="91"/>
        <end position="114"/>
    </location>
</feature>
<dbReference type="AlphaFoldDB" id="A0A380NYN1"/>
<feature type="transmembrane region" description="Helical" evidence="1">
    <location>
        <begin position="351"/>
        <end position="373"/>
    </location>
</feature>
<evidence type="ECO:0000313" key="3">
    <source>
        <dbReference type="Proteomes" id="UP000254150"/>
    </source>
</evidence>
<dbReference type="RefSeq" id="WP_115068757.1">
    <property type="nucleotide sequence ID" value="NZ_UHID01000006.1"/>
</dbReference>
<gene>
    <name evidence="2" type="ORF">NCTC7807_03037</name>
</gene>
<feature type="transmembrane region" description="Helical" evidence="1">
    <location>
        <begin position="462"/>
        <end position="484"/>
    </location>
</feature>
<name>A0A380NYN1_STRGR</name>
<evidence type="ECO:0000256" key="1">
    <source>
        <dbReference type="SAM" id="Phobius"/>
    </source>
</evidence>
<keyword evidence="1" id="KW-1133">Transmembrane helix</keyword>
<feature type="transmembrane region" description="Helical" evidence="1">
    <location>
        <begin position="31"/>
        <end position="51"/>
    </location>
</feature>
<feature type="transmembrane region" description="Helical" evidence="1">
    <location>
        <begin position="428"/>
        <end position="455"/>
    </location>
</feature>
<protein>
    <submittedName>
        <fullName evidence="2">ABC transporter membrane protein</fullName>
    </submittedName>
</protein>
<accession>A0A380NYN1</accession>
<keyword evidence="1" id="KW-0472">Membrane</keyword>
<evidence type="ECO:0000313" key="2">
    <source>
        <dbReference type="EMBL" id="SUP57183.1"/>
    </source>
</evidence>
<proteinExistence type="predicted"/>
<reference evidence="2 3" key="1">
    <citation type="submission" date="2018-06" db="EMBL/GenBank/DDBJ databases">
        <authorList>
            <consortium name="Pathogen Informatics"/>
            <person name="Doyle S."/>
        </authorList>
    </citation>
    <scope>NUCLEOTIDE SEQUENCE [LARGE SCALE GENOMIC DNA]</scope>
    <source>
        <strain evidence="2 3">NCTC7807</strain>
    </source>
</reference>
<feature type="transmembrane region" description="Helical" evidence="1">
    <location>
        <begin position="304"/>
        <end position="322"/>
    </location>
</feature>
<feature type="transmembrane region" description="Helical" evidence="1">
    <location>
        <begin position="197"/>
        <end position="216"/>
    </location>
</feature>
<feature type="transmembrane region" description="Helical" evidence="1">
    <location>
        <begin position="402"/>
        <end position="422"/>
    </location>
</feature>
<keyword evidence="1" id="KW-0812">Transmembrane</keyword>